<keyword evidence="4" id="KW-1185">Reference proteome</keyword>
<gene>
    <name evidence="3" type="ORF">PAC_11620</name>
</gene>
<reference evidence="3 4" key="1">
    <citation type="submission" date="2016-03" db="EMBL/GenBank/DDBJ databases">
        <authorList>
            <person name="Ploux O."/>
        </authorList>
    </citation>
    <scope>NUCLEOTIDE SEQUENCE [LARGE SCALE GENOMIC DNA]</scope>
    <source>
        <strain evidence="3 4">UAMH 11012</strain>
    </source>
</reference>
<dbReference type="EMBL" id="FJOG01000019">
    <property type="protein sequence ID" value="CZR61723.1"/>
    <property type="molecule type" value="Genomic_DNA"/>
</dbReference>
<evidence type="ECO:0000256" key="1">
    <source>
        <dbReference type="SAM" id="MobiDB-lite"/>
    </source>
</evidence>
<feature type="region of interest" description="Disordered" evidence="1">
    <location>
        <begin position="1"/>
        <end position="43"/>
    </location>
</feature>
<accession>A0A1L7X9L8</accession>
<dbReference type="AlphaFoldDB" id="A0A1L7X9L8"/>
<dbReference type="PANTHER" id="PTHR35910:SF1">
    <property type="entry name" value="2EXR DOMAIN-CONTAINING PROTEIN"/>
    <property type="match status" value="1"/>
</dbReference>
<feature type="compositionally biased region" description="Polar residues" evidence="1">
    <location>
        <begin position="30"/>
        <end position="41"/>
    </location>
</feature>
<evidence type="ECO:0000313" key="3">
    <source>
        <dbReference type="EMBL" id="CZR61723.1"/>
    </source>
</evidence>
<sequence length="305" mass="34480">MSSGSLSPDTRNKMAELSATSSSSNDTYSPHVTSSKSASMSEHTEATKPLTKFHLFPKLAPELRAMIWSSAIGKPCSLHQFYIQSDQSVLEKTICVFRPTTSHPSHSIGRTCHVSREQTLALFPYCLHGKGDKVWRFGKLDTICILNGLVFNSLYTQIRDKYMSKTKLGVPRSWSWADNVRRLMLASHLLNLWNIVSGSVVLKEFHNLEELHFVMSYYRTYTLPTFSQQDLRKVVEWDTSRAMFFVDVAVVEACIAESGGNKNECIKAVNGVIKEICRALPESFKVLPINIFALKGWTRELKKYG</sequence>
<dbReference type="InterPro" id="IPR045518">
    <property type="entry name" value="2EXR"/>
</dbReference>
<proteinExistence type="predicted"/>
<dbReference type="PANTHER" id="PTHR35910">
    <property type="entry name" value="2EXR DOMAIN-CONTAINING PROTEIN"/>
    <property type="match status" value="1"/>
</dbReference>
<dbReference type="Pfam" id="PF20150">
    <property type="entry name" value="2EXR"/>
    <property type="match status" value="1"/>
</dbReference>
<protein>
    <recommendedName>
        <fullName evidence="2">2EXR domain-containing protein</fullName>
    </recommendedName>
</protein>
<evidence type="ECO:0000259" key="2">
    <source>
        <dbReference type="Pfam" id="PF20150"/>
    </source>
</evidence>
<feature type="domain" description="2EXR" evidence="2">
    <location>
        <begin position="53"/>
        <end position="126"/>
    </location>
</feature>
<dbReference type="Proteomes" id="UP000184330">
    <property type="component" value="Unassembled WGS sequence"/>
</dbReference>
<dbReference type="OrthoDB" id="3473305at2759"/>
<evidence type="ECO:0000313" key="4">
    <source>
        <dbReference type="Proteomes" id="UP000184330"/>
    </source>
</evidence>
<organism evidence="3 4">
    <name type="scientific">Phialocephala subalpina</name>
    <dbReference type="NCBI Taxonomy" id="576137"/>
    <lineage>
        <taxon>Eukaryota</taxon>
        <taxon>Fungi</taxon>
        <taxon>Dikarya</taxon>
        <taxon>Ascomycota</taxon>
        <taxon>Pezizomycotina</taxon>
        <taxon>Leotiomycetes</taxon>
        <taxon>Helotiales</taxon>
        <taxon>Mollisiaceae</taxon>
        <taxon>Phialocephala</taxon>
        <taxon>Phialocephala fortinii species complex</taxon>
    </lineage>
</organism>
<name>A0A1L7X9L8_9HELO</name>
<feature type="compositionally biased region" description="Low complexity" evidence="1">
    <location>
        <begin position="18"/>
        <end position="29"/>
    </location>
</feature>